<dbReference type="GO" id="GO:0003824">
    <property type="term" value="F:catalytic activity"/>
    <property type="evidence" value="ECO:0007669"/>
    <property type="project" value="UniProtKB-ARBA"/>
</dbReference>
<dbReference type="CDD" id="cd06558">
    <property type="entry name" value="crotonase-like"/>
    <property type="match status" value="1"/>
</dbReference>
<evidence type="ECO:0000313" key="2">
    <source>
        <dbReference type="EMBL" id="ASA19520.1"/>
    </source>
</evidence>
<sequence>MSYRTVQVRFQGPVCFIQLHRPEAGNTINGLLVKECRQVLDTCGPDTKIIVWEGLPEVFCGGADFQEIHAEAVSGQSGDNNPELLYDLWLRMAEEPVINVAHVRGKANAGGIGFVAACDIVIADASAQFGLSELLFGLFPACVLPFLIRRIGFQKAHYLTLMTHPITVDQAQAWGLVDACEPESGPLLRKHLLRLQCISKQGILRYKRYASEMDGSLHTARAGAIAANKEVFADSRNREAIFRYIETGTFPWEE</sequence>
<proteinExistence type="inferred from homology"/>
<accession>A0A2Z2K9J9</accession>
<organism evidence="2 3">
    <name type="scientific">Paenibacillus donghaensis</name>
    <dbReference type="NCBI Taxonomy" id="414771"/>
    <lineage>
        <taxon>Bacteria</taxon>
        <taxon>Bacillati</taxon>
        <taxon>Bacillota</taxon>
        <taxon>Bacilli</taxon>
        <taxon>Bacillales</taxon>
        <taxon>Paenibacillaceae</taxon>
        <taxon>Paenibacillus</taxon>
    </lineage>
</organism>
<dbReference type="NCBIfam" id="NF005498">
    <property type="entry name" value="PRK07112.1"/>
    <property type="match status" value="1"/>
</dbReference>
<dbReference type="EMBL" id="CP021780">
    <property type="protein sequence ID" value="ASA19520.1"/>
    <property type="molecule type" value="Genomic_DNA"/>
</dbReference>
<evidence type="ECO:0000256" key="1">
    <source>
        <dbReference type="ARBA" id="ARBA00005254"/>
    </source>
</evidence>
<dbReference type="AlphaFoldDB" id="A0A2Z2K9J9"/>
<dbReference type="OrthoDB" id="9775794at2"/>
<dbReference type="SUPFAM" id="SSF52096">
    <property type="entry name" value="ClpP/crotonase"/>
    <property type="match status" value="1"/>
</dbReference>
<comment type="similarity">
    <text evidence="1">Belongs to the enoyl-CoA hydratase/isomerase family.</text>
</comment>
<dbReference type="Pfam" id="PF00378">
    <property type="entry name" value="ECH_1"/>
    <property type="match status" value="1"/>
</dbReference>
<evidence type="ECO:0000313" key="3">
    <source>
        <dbReference type="Proteomes" id="UP000249890"/>
    </source>
</evidence>
<protein>
    <submittedName>
        <fullName evidence="2">Enoyl-CoA hydratase</fullName>
    </submittedName>
</protein>
<gene>
    <name evidence="2" type="ORF">B9T62_00975</name>
</gene>
<dbReference type="InterPro" id="IPR029045">
    <property type="entry name" value="ClpP/crotonase-like_dom_sf"/>
</dbReference>
<name>A0A2Z2K9J9_9BACL</name>
<dbReference type="RefSeq" id="WP_087913545.1">
    <property type="nucleotide sequence ID" value="NZ_CP021780.1"/>
</dbReference>
<dbReference type="KEGG" id="pdh:B9T62_00975"/>
<dbReference type="PANTHER" id="PTHR42964:SF1">
    <property type="entry name" value="POLYKETIDE BIOSYNTHESIS ENOYL-COA HYDRATASE PKSH-RELATED"/>
    <property type="match status" value="1"/>
</dbReference>
<dbReference type="InterPro" id="IPR001753">
    <property type="entry name" value="Enoyl-CoA_hydra/iso"/>
</dbReference>
<dbReference type="InterPro" id="IPR051683">
    <property type="entry name" value="Enoyl-CoA_Hydratase/Isomerase"/>
</dbReference>
<dbReference type="Gene3D" id="3.90.226.10">
    <property type="entry name" value="2-enoyl-CoA Hydratase, Chain A, domain 1"/>
    <property type="match status" value="1"/>
</dbReference>
<reference evidence="2 3" key="1">
    <citation type="submission" date="2017-06" db="EMBL/GenBank/DDBJ databases">
        <title>Complete genome sequence of Paenibacillus donghaensis KCTC 13049T isolated from East Sea sediment, South Korea.</title>
        <authorList>
            <person name="Jung B.K."/>
            <person name="Hong S.-J."/>
            <person name="Shin J.-H."/>
        </authorList>
    </citation>
    <scope>NUCLEOTIDE SEQUENCE [LARGE SCALE GENOMIC DNA]</scope>
    <source>
        <strain evidence="2 3">KCTC 13049</strain>
    </source>
</reference>
<dbReference type="Proteomes" id="UP000249890">
    <property type="component" value="Chromosome"/>
</dbReference>
<dbReference type="PANTHER" id="PTHR42964">
    <property type="entry name" value="ENOYL-COA HYDRATASE"/>
    <property type="match status" value="1"/>
</dbReference>
<keyword evidence="3" id="KW-1185">Reference proteome</keyword>